<organism evidence="1 2">
    <name type="scientific">Cuscuta campestris</name>
    <dbReference type="NCBI Taxonomy" id="132261"/>
    <lineage>
        <taxon>Eukaryota</taxon>
        <taxon>Viridiplantae</taxon>
        <taxon>Streptophyta</taxon>
        <taxon>Embryophyta</taxon>
        <taxon>Tracheophyta</taxon>
        <taxon>Spermatophyta</taxon>
        <taxon>Magnoliopsida</taxon>
        <taxon>eudicotyledons</taxon>
        <taxon>Gunneridae</taxon>
        <taxon>Pentapetalae</taxon>
        <taxon>asterids</taxon>
        <taxon>lamiids</taxon>
        <taxon>Solanales</taxon>
        <taxon>Convolvulaceae</taxon>
        <taxon>Cuscuteae</taxon>
        <taxon>Cuscuta</taxon>
        <taxon>Cuscuta subgen. Grammica</taxon>
        <taxon>Cuscuta sect. Cleistogrammica</taxon>
    </lineage>
</organism>
<keyword evidence="2" id="KW-1185">Reference proteome</keyword>
<proteinExistence type="predicted"/>
<name>A0A484MN95_9ASTE</name>
<gene>
    <name evidence="1" type="ORF">CCAM_LOCUS32081</name>
</gene>
<reference evidence="1 2" key="1">
    <citation type="submission" date="2018-04" db="EMBL/GenBank/DDBJ databases">
        <authorList>
            <person name="Vogel A."/>
        </authorList>
    </citation>
    <scope>NUCLEOTIDE SEQUENCE [LARGE SCALE GENOMIC DNA]</scope>
</reference>
<accession>A0A484MN95</accession>
<evidence type="ECO:0000313" key="2">
    <source>
        <dbReference type="Proteomes" id="UP000595140"/>
    </source>
</evidence>
<dbReference type="AlphaFoldDB" id="A0A484MN95"/>
<evidence type="ECO:0000313" key="1">
    <source>
        <dbReference type="EMBL" id="VFQ90305.1"/>
    </source>
</evidence>
<dbReference type="Proteomes" id="UP000595140">
    <property type="component" value="Unassembled WGS sequence"/>
</dbReference>
<sequence length="69" mass="8028">MHLYGMQMAILSKHGLSKERRELGNSTKKVYTASIHHSPFLIMLLLDLKICKKKANTKFFSIEEHKNQI</sequence>
<dbReference type="EMBL" id="OOIL02004034">
    <property type="protein sequence ID" value="VFQ90305.1"/>
    <property type="molecule type" value="Genomic_DNA"/>
</dbReference>
<protein>
    <submittedName>
        <fullName evidence="1">Uncharacterized protein</fullName>
    </submittedName>
</protein>